<protein>
    <submittedName>
        <fullName evidence="2">ATP-dependent DNA helicase</fullName>
    </submittedName>
</protein>
<dbReference type="InterPro" id="IPR038475">
    <property type="entry name" value="RecG_C_sf"/>
</dbReference>
<reference evidence="2 3" key="1">
    <citation type="submission" date="2015-09" db="EMBL/GenBank/DDBJ databases">
        <title>A metagenomics-based metabolic model of nitrate-dependent anaerobic oxidation of methane by Methanoperedens-like archaea.</title>
        <authorList>
            <person name="Arshad A."/>
            <person name="Speth D.R."/>
            <person name="De Graaf R.M."/>
            <person name="Op Den Camp H.J."/>
            <person name="Jetten M.S."/>
            <person name="Welte C.U."/>
        </authorList>
    </citation>
    <scope>NUCLEOTIDE SEQUENCE [LARGE SCALE GENOMIC DNA]</scope>
</reference>
<dbReference type="InterPro" id="IPR007421">
    <property type="entry name" value="Schlafen_AlbA_2_dom"/>
</dbReference>
<dbReference type="PANTHER" id="PTHR30595:SF6">
    <property type="entry name" value="SCHLAFEN ALBA-2 DOMAIN-CONTAINING PROTEIN"/>
    <property type="match status" value="1"/>
</dbReference>
<keyword evidence="2" id="KW-0347">Helicase</keyword>
<dbReference type="PANTHER" id="PTHR30595">
    <property type="entry name" value="GLPR-RELATED TRANSCRIPTIONAL REPRESSOR"/>
    <property type="match status" value="1"/>
</dbReference>
<dbReference type="Proteomes" id="UP000050360">
    <property type="component" value="Unassembled WGS sequence"/>
</dbReference>
<sequence length="382" mass="43245">MQPAELLEIIEKGEDSRTQFKKDITNAVQLAQEMVAFSNTRGSFIIVGVDDYGNIAGLESSEIRRLNQLISNSANENVKPPITPFSEIIKIGERKLLVIEIKEGVNKPYCTSEGIYFAKVGADKRKISQEELLRLFQESGKIYADETIVYGSSIKDIDKELLYSFYEKQYGESIEATGIPLDKILENLNLAKNSILNQAGLMLFGKNPQKYRPEFLIKAVSFFGNDLGGTQYRDSEDIDSNLPKQYRNAMAFLLRNLRKIQKGKDFNVPGVLEVSEIALQEILVNALIHRDYFINATIRILIFDNRIEIDSPGKLPNNMTIENIKHGISCMRNRILASFASKMLPYRGLGTGIVRALRDDPAIEFINDTKAERFKVIIHRPE</sequence>
<dbReference type="Gene3D" id="3.30.565.60">
    <property type="match status" value="1"/>
</dbReference>
<keyword evidence="2" id="KW-0067">ATP-binding</keyword>
<keyword evidence="2" id="KW-0378">Hydrolase</keyword>
<dbReference type="PATRIC" id="fig|1719120.3.peg.3166"/>
<evidence type="ECO:0000259" key="1">
    <source>
        <dbReference type="Pfam" id="PF04326"/>
    </source>
</evidence>
<keyword evidence="2" id="KW-0547">Nucleotide-binding</keyword>
<comment type="caution">
    <text evidence="2">The sequence shown here is derived from an EMBL/GenBank/DDBJ whole genome shotgun (WGS) entry which is preliminary data.</text>
</comment>
<dbReference type="EMBL" id="LKCM01000224">
    <property type="protein sequence ID" value="KPQ42529.1"/>
    <property type="molecule type" value="Genomic_DNA"/>
</dbReference>
<dbReference type="GO" id="GO:0004386">
    <property type="term" value="F:helicase activity"/>
    <property type="evidence" value="ECO:0007669"/>
    <property type="project" value="UniProtKB-KW"/>
</dbReference>
<accession>A0A0P7ZG04</accession>
<dbReference type="AlphaFoldDB" id="A0A0P7ZG04"/>
<feature type="domain" description="Schlafen AlbA-2" evidence="1">
    <location>
        <begin position="14"/>
        <end position="127"/>
    </location>
</feature>
<organism evidence="2 3">
    <name type="scientific">Candidatus Methanoperedens nitratireducens</name>
    <dbReference type="NCBI Taxonomy" id="1392998"/>
    <lineage>
        <taxon>Archaea</taxon>
        <taxon>Methanobacteriati</taxon>
        <taxon>Methanobacteriota</taxon>
        <taxon>Stenosarchaea group</taxon>
        <taxon>Methanomicrobia</taxon>
        <taxon>Methanosarcinales</taxon>
        <taxon>ANME-2 cluster</taxon>
        <taxon>Candidatus Methanoperedentaceae</taxon>
        <taxon>Candidatus Methanoperedens</taxon>
    </lineage>
</organism>
<evidence type="ECO:0000313" key="2">
    <source>
        <dbReference type="EMBL" id="KPQ42529.1"/>
    </source>
</evidence>
<dbReference type="Pfam" id="PF13749">
    <property type="entry name" value="HATPase_c_4"/>
    <property type="match status" value="1"/>
</dbReference>
<dbReference type="Gene3D" id="3.30.950.30">
    <property type="entry name" value="Schlafen, AAA domain"/>
    <property type="match status" value="1"/>
</dbReference>
<proteinExistence type="predicted"/>
<name>A0A0P7ZG04_9EURY</name>
<dbReference type="InterPro" id="IPR038461">
    <property type="entry name" value="Schlafen_AlbA_2_dom_sf"/>
</dbReference>
<dbReference type="Pfam" id="PF04326">
    <property type="entry name" value="SLFN_AlbA_2"/>
    <property type="match status" value="1"/>
</dbReference>
<evidence type="ECO:0000313" key="3">
    <source>
        <dbReference type="Proteomes" id="UP000050360"/>
    </source>
</evidence>
<gene>
    <name evidence="2" type="primary">recG_4</name>
    <name evidence="2" type="ORF">MPEBLZ_02911</name>
</gene>